<evidence type="ECO:0000256" key="3">
    <source>
        <dbReference type="ARBA" id="ARBA00022771"/>
    </source>
</evidence>
<evidence type="ECO:0000256" key="5">
    <source>
        <dbReference type="ARBA" id="ARBA00023125"/>
    </source>
</evidence>
<dbReference type="InterPro" id="IPR007527">
    <property type="entry name" value="Znf_SWIM"/>
</dbReference>
<name>A0AAX6HZ72_IRIPA</name>
<dbReference type="InterPro" id="IPR018289">
    <property type="entry name" value="MULE_transposase_dom"/>
</dbReference>
<sequence length="575" mass="66538">MQSKISLNIQLRRLRKKRYSAKCKNHKEGCPWLVFASKHQDEPTFRIKILKNKHRCQADHEFKNHLVDANWVADVMDLKIRQNENTWTPTAIIDEIWHNFQVKISYHVAWAGRCKVIEKVNGSYAESYGKLPQLCNQILLSNRQNIATCSRDVALYTFNSLCIAYKASMDGFISGCRPIIGLDGCFLKGKYGGAILAATSLDARNGLFPLAIYICRSEDTNNWTNFLEQISGHLIRHPLRLTFISDRQKGLIQAVSNVFPESNHRFCFRHIFKNFKKKYSGKMLESIVWKAAKAYKINDFRIHMEELQMQNKDAYDYLMNKDVCTWARAHVDHTTKSEHITNNFSESFNNWIIKLRDKPILMLAKKYHTMMMTMFHKRSNLGNLWDENELVPTAVGWLDKMGGKMKDFVYRGSDGIKWEVENCFNSTWIVDVEARTCSCVQWQLSGFPCMHAIVILHSLRVNWPDFCHECYTVRAYRRSYAGAICPLEDIVDWGAPDREVLPPITKRPPGRPRMARRRDADEPAPRKQRRCGNCHQLGHNKKRCNMGATRSSASTRKKVKTRGASTQSNQNGNTE</sequence>
<evidence type="ECO:0000313" key="11">
    <source>
        <dbReference type="Proteomes" id="UP001140949"/>
    </source>
</evidence>
<dbReference type="EMBL" id="JANAVB010005599">
    <property type="protein sequence ID" value="KAJ6846212.1"/>
    <property type="molecule type" value="Genomic_DNA"/>
</dbReference>
<dbReference type="Pfam" id="PF04434">
    <property type="entry name" value="SWIM"/>
    <property type="match status" value="1"/>
</dbReference>
<evidence type="ECO:0000256" key="6">
    <source>
        <dbReference type="ARBA" id="ARBA00023172"/>
    </source>
</evidence>
<dbReference type="GO" id="GO:0003677">
    <property type="term" value="F:DNA binding"/>
    <property type="evidence" value="ECO:0007669"/>
    <property type="project" value="UniProtKB-KW"/>
</dbReference>
<organism evidence="10 11">
    <name type="scientific">Iris pallida</name>
    <name type="common">Sweet iris</name>
    <dbReference type="NCBI Taxonomy" id="29817"/>
    <lineage>
        <taxon>Eukaryota</taxon>
        <taxon>Viridiplantae</taxon>
        <taxon>Streptophyta</taxon>
        <taxon>Embryophyta</taxon>
        <taxon>Tracheophyta</taxon>
        <taxon>Spermatophyta</taxon>
        <taxon>Magnoliopsida</taxon>
        <taxon>Liliopsida</taxon>
        <taxon>Asparagales</taxon>
        <taxon>Iridaceae</taxon>
        <taxon>Iridoideae</taxon>
        <taxon>Irideae</taxon>
        <taxon>Iris</taxon>
    </lineage>
</organism>
<feature type="region of interest" description="Disordered" evidence="8">
    <location>
        <begin position="501"/>
        <end position="575"/>
    </location>
</feature>
<dbReference type="PANTHER" id="PTHR31973:SF187">
    <property type="entry name" value="MUTATOR TRANSPOSASE MUDRA PROTEIN"/>
    <property type="match status" value="1"/>
</dbReference>
<evidence type="ECO:0000259" key="9">
    <source>
        <dbReference type="PROSITE" id="PS50966"/>
    </source>
</evidence>
<dbReference type="SMART" id="SM00575">
    <property type="entry name" value="ZnF_PMZ"/>
    <property type="match status" value="1"/>
</dbReference>
<feature type="compositionally biased region" description="Polar residues" evidence="8">
    <location>
        <begin position="563"/>
        <end position="575"/>
    </location>
</feature>
<dbReference type="Pfam" id="PF03108">
    <property type="entry name" value="DBD_Tnp_Mut"/>
    <property type="match status" value="1"/>
</dbReference>
<feature type="domain" description="SWIM-type" evidence="9">
    <location>
        <begin position="428"/>
        <end position="460"/>
    </location>
</feature>
<keyword evidence="11" id="KW-1185">Reference proteome</keyword>
<proteinExistence type="predicted"/>
<dbReference type="PROSITE" id="PS01007">
    <property type="entry name" value="TRANSPOSASE_MUTATOR"/>
    <property type="match status" value="1"/>
</dbReference>
<reference evidence="10" key="1">
    <citation type="journal article" date="2023" name="GigaByte">
        <title>Genome assembly of the bearded iris, Iris pallida Lam.</title>
        <authorList>
            <person name="Bruccoleri R.E."/>
            <person name="Oakeley E.J."/>
            <person name="Faust A.M.E."/>
            <person name="Altorfer M."/>
            <person name="Dessus-Babus S."/>
            <person name="Burckhardt D."/>
            <person name="Oertli M."/>
            <person name="Naumann U."/>
            <person name="Petersen F."/>
            <person name="Wong J."/>
        </authorList>
    </citation>
    <scope>NUCLEOTIDE SEQUENCE</scope>
    <source>
        <strain evidence="10">GSM-AAB239-AS_SAM_17_03QT</strain>
    </source>
</reference>
<dbReference type="PANTHER" id="PTHR31973">
    <property type="entry name" value="POLYPROTEIN, PUTATIVE-RELATED"/>
    <property type="match status" value="1"/>
</dbReference>
<evidence type="ECO:0000256" key="8">
    <source>
        <dbReference type="SAM" id="MobiDB-lite"/>
    </source>
</evidence>
<dbReference type="InterPro" id="IPR004332">
    <property type="entry name" value="Transposase_MuDR"/>
</dbReference>
<keyword evidence="6" id="KW-0233">DNA recombination</keyword>
<keyword evidence="2" id="KW-0479">Metal-binding</keyword>
<evidence type="ECO:0000313" key="10">
    <source>
        <dbReference type="EMBL" id="KAJ6846212.1"/>
    </source>
</evidence>
<evidence type="ECO:0000256" key="2">
    <source>
        <dbReference type="ARBA" id="ARBA00022723"/>
    </source>
</evidence>
<feature type="compositionally biased region" description="Basic residues" evidence="8">
    <location>
        <begin position="526"/>
        <end position="544"/>
    </location>
</feature>
<keyword evidence="5" id="KW-0238">DNA-binding</keyword>
<dbReference type="InterPro" id="IPR006564">
    <property type="entry name" value="Znf_PMZ"/>
</dbReference>
<evidence type="ECO:0000256" key="7">
    <source>
        <dbReference type="PROSITE-ProRule" id="PRU00325"/>
    </source>
</evidence>
<gene>
    <name evidence="10" type="ORF">M6B38_279215</name>
</gene>
<dbReference type="PROSITE" id="PS50966">
    <property type="entry name" value="ZF_SWIM"/>
    <property type="match status" value="1"/>
</dbReference>
<keyword evidence="4" id="KW-0862">Zinc</keyword>
<accession>A0AAX6HZ72</accession>
<comment type="caution">
    <text evidence="10">The sequence shown here is derived from an EMBL/GenBank/DDBJ whole genome shotgun (WGS) entry which is preliminary data.</text>
</comment>
<evidence type="ECO:0000256" key="4">
    <source>
        <dbReference type="ARBA" id="ARBA00022833"/>
    </source>
</evidence>
<dbReference type="GO" id="GO:0004803">
    <property type="term" value="F:transposase activity"/>
    <property type="evidence" value="ECO:0007669"/>
    <property type="project" value="InterPro"/>
</dbReference>
<dbReference type="Pfam" id="PF10551">
    <property type="entry name" value="MULE"/>
    <property type="match status" value="1"/>
</dbReference>
<dbReference type="Proteomes" id="UP001140949">
    <property type="component" value="Unassembled WGS sequence"/>
</dbReference>
<dbReference type="InterPro" id="IPR001207">
    <property type="entry name" value="Transposase_mutator"/>
</dbReference>
<keyword evidence="3 7" id="KW-0863">Zinc-finger</keyword>
<dbReference type="GO" id="GO:0008270">
    <property type="term" value="F:zinc ion binding"/>
    <property type="evidence" value="ECO:0007669"/>
    <property type="project" value="UniProtKB-KW"/>
</dbReference>
<keyword evidence="1" id="KW-0815">Transposition</keyword>
<reference evidence="10" key="2">
    <citation type="submission" date="2023-04" db="EMBL/GenBank/DDBJ databases">
        <authorList>
            <person name="Bruccoleri R.E."/>
            <person name="Oakeley E.J."/>
            <person name="Faust A.-M."/>
            <person name="Dessus-Babus S."/>
            <person name="Altorfer M."/>
            <person name="Burckhardt D."/>
            <person name="Oertli M."/>
            <person name="Naumann U."/>
            <person name="Petersen F."/>
            <person name="Wong J."/>
        </authorList>
    </citation>
    <scope>NUCLEOTIDE SEQUENCE</scope>
    <source>
        <strain evidence="10">GSM-AAB239-AS_SAM_17_03QT</strain>
        <tissue evidence="10">Leaf</tissue>
    </source>
</reference>
<protein>
    <recommendedName>
        <fullName evidence="9">SWIM-type domain-containing protein</fullName>
    </recommendedName>
</protein>
<evidence type="ECO:0000256" key="1">
    <source>
        <dbReference type="ARBA" id="ARBA00022578"/>
    </source>
</evidence>
<dbReference type="GO" id="GO:0006313">
    <property type="term" value="P:DNA transposition"/>
    <property type="evidence" value="ECO:0007669"/>
    <property type="project" value="InterPro"/>
</dbReference>
<dbReference type="AlphaFoldDB" id="A0AAX6HZ72"/>